<evidence type="ECO:0000256" key="6">
    <source>
        <dbReference type="SAM" id="Phobius"/>
    </source>
</evidence>
<keyword evidence="3 6" id="KW-0812">Transmembrane</keyword>
<dbReference type="Gene3D" id="1.20.1250.20">
    <property type="entry name" value="MFS general substrate transporter like domains"/>
    <property type="match status" value="1"/>
</dbReference>
<sequence>MATPLRYPKFRLLLAGRFTNTLGGAVAPVALAFAVLDLTGSVTDLGLVVGARSVANVLFLLFGGVLADRLPRSAILIGSSTLSALSQGAIAMLFLTGHATVPVLVALAAVNGTVSAFAYPASAAILPQTVPDGERQSANAFSRLATNGAMIVGAPLGGVLIAATSPGWGLVVDAASFLISGVLFALLRVPSVARGGTRDSILHDLRTGWREFSSRTWLWAVVLGFMFLNAAVVAAGTVLGPGIAKATIGAGGWGAVLGAQTFGMVLGALLAMRLRVRRLLRLGVVSVGALCLLPLALAFAPNLPALAAAGFLSGICVEQFSVAWETSMQQEVPPDLLARVYSYDMLGSFVAIPIGQMAAGPVSKLIGVGPTLVGCAAVVLLATAGMLVVRGVRTLEAARVTAEPVPVS</sequence>
<keyword evidence="4 6" id="KW-1133">Transmembrane helix</keyword>
<feature type="transmembrane region" description="Helical" evidence="6">
    <location>
        <begin position="168"/>
        <end position="189"/>
    </location>
</feature>
<feature type="transmembrane region" description="Helical" evidence="6">
    <location>
        <begin position="74"/>
        <end position="95"/>
    </location>
</feature>
<reference evidence="8" key="1">
    <citation type="submission" date="2020-11" db="EMBL/GenBank/DDBJ databases">
        <title>Sequencing the genomes of 1000 actinobacteria strains.</title>
        <authorList>
            <person name="Klenk H.-P."/>
        </authorList>
    </citation>
    <scope>NUCLEOTIDE SEQUENCE</scope>
    <source>
        <strain evidence="8">DSM 45356</strain>
    </source>
</reference>
<accession>A0A8J7GFG2</accession>
<dbReference type="Proteomes" id="UP000622552">
    <property type="component" value="Unassembled WGS sequence"/>
</dbReference>
<evidence type="ECO:0000256" key="5">
    <source>
        <dbReference type="ARBA" id="ARBA00023136"/>
    </source>
</evidence>
<dbReference type="InterPro" id="IPR020846">
    <property type="entry name" value="MFS_dom"/>
</dbReference>
<keyword evidence="9" id="KW-1185">Reference proteome</keyword>
<comment type="subcellular location">
    <subcellularLocation>
        <location evidence="1">Cell membrane</location>
        <topology evidence="1">Multi-pass membrane protein</topology>
    </subcellularLocation>
</comment>
<dbReference type="Pfam" id="PF07690">
    <property type="entry name" value="MFS_1"/>
    <property type="match status" value="1"/>
</dbReference>
<dbReference type="SUPFAM" id="SSF103473">
    <property type="entry name" value="MFS general substrate transporter"/>
    <property type="match status" value="1"/>
</dbReference>
<feature type="transmembrane region" description="Helical" evidence="6">
    <location>
        <begin position="251"/>
        <end position="272"/>
    </location>
</feature>
<gene>
    <name evidence="8" type="ORF">IW245_001127</name>
</gene>
<evidence type="ECO:0000259" key="7">
    <source>
        <dbReference type="PROSITE" id="PS50850"/>
    </source>
</evidence>
<dbReference type="InterPro" id="IPR011701">
    <property type="entry name" value="MFS"/>
</dbReference>
<proteinExistence type="predicted"/>
<dbReference type="PANTHER" id="PTHR23513:SF11">
    <property type="entry name" value="STAPHYLOFERRIN A TRANSPORTER"/>
    <property type="match status" value="1"/>
</dbReference>
<comment type="caution">
    <text evidence="8">The sequence shown here is derived from an EMBL/GenBank/DDBJ whole genome shotgun (WGS) entry which is preliminary data.</text>
</comment>
<feature type="transmembrane region" description="Helical" evidence="6">
    <location>
        <begin position="101"/>
        <end position="119"/>
    </location>
</feature>
<dbReference type="PROSITE" id="PS50850">
    <property type="entry name" value="MFS"/>
    <property type="match status" value="1"/>
</dbReference>
<name>A0A8J7GFG2_9ACTN</name>
<dbReference type="EMBL" id="JADOUF010000001">
    <property type="protein sequence ID" value="MBG6134933.1"/>
    <property type="molecule type" value="Genomic_DNA"/>
</dbReference>
<dbReference type="GO" id="GO:0022857">
    <property type="term" value="F:transmembrane transporter activity"/>
    <property type="evidence" value="ECO:0007669"/>
    <property type="project" value="InterPro"/>
</dbReference>
<keyword evidence="2" id="KW-1003">Cell membrane</keyword>
<evidence type="ECO:0000256" key="3">
    <source>
        <dbReference type="ARBA" id="ARBA00022692"/>
    </source>
</evidence>
<dbReference type="CDD" id="cd06173">
    <property type="entry name" value="MFS_MefA_like"/>
    <property type="match status" value="1"/>
</dbReference>
<feature type="transmembrane region" description="Helical" evidence="6">
    <location>
        <begin position="279"/>
        <end position="299"/>
    </location>
</feature>
<evidence type="ECO:0000256" key="4">
    <source>
        <dbReference type="ARBA" id="ARBA00022989"/>
    </source>
</evidence>
<dbReference type="GO" id="GO:0005886">
    <property type="term" value="C:plasma membrane"/>
    <property type="evidence" value="ECO:0007669"/>
    <property type="project" value="UniProtKB-SubCell"/>
</dbReference>
<dbReference type="InterPro" id="IPR036259">
    <property type="entry name" value="MFS_trans_sf"/>
</dbReference>
<feature type="transmembrane region" description="Helical" evidence="6">
    <location>
        <begin position="216"/>
        <end position="239"/>
    </location>
</feature>
<dbReference type="PANTHER" id="PTHR23513">
    <property type="entry name" value="INTEGRAL MEMBRANE EFFLUX PROTEIN-RELATED"/>
    <property type="match status" value="1"/>
</dbReference>
<dbReference type="RefSeq" id="WP_197002112.1">
    <property type="nucleotide sequence ID" value="NZ_BONS01000004.1"/>
</dbReference>
<feature type="transmembrane region" description="Helical" evidence="6">
    <location>
        <begin position="12"/>
        <end position="35"/>
    </location>
</feature>
<feature type="transmembrane region" description="Helical" evidence="6">
    <location>
        <begin position="140"/>
        <end position="162"/>
    </location>
</feature>
<organism evidence="8 9">
    <name type="scientific">Longispora fulva</name>
    <dbReference type="NCBI Taxonomy" id="619741"/>
    <lineage>
        <taxon>Bacteria</taxon>
        <taxon>Bacillati</taxon>
        <taxon>Actinomycetota</taxon>
        <taxon>Actinomycetes</taxon>
        <taxon>Micromonosporales</taxon>
        <taxon>Micromonosporaceae</taxon>
        <taxon>Longispora</taxon>
    </lineage>
</organism>
<evidence type="ECO:0000256" key="1">
    <source>
        <dbReference type="ARBA" id="ARBA00004651"/>
    </source>
</evidence>
<feature type="transmembrane region" description="Helical" evidence="6">
    <location>
        <begin position="47"/>
        <end position="67"/>
    </location>
</feature>
<feature type="domain" description="Major facilitator superfamily (MFS) profile" evidence="7">
    <location>
        <begin position="9"/>
        <end position="394"/>
    </location>
</feature>
<feature type="transmembrane region" description="Helical" evidence="6">
    <location>
        <begin position="365"/>
        <end position="389"/>
    </location>
</feature>
<evidence type="ECO:0000256" key="2">
    <source>
        <dbReference type="ARBA" id="ARBA00022475"/>
    </source>
</evidence>
<evidence type="ECO:0000313" key="9">
    <source>
        <dbReference type="Proteomes" id="UP000622552"/>
    </source>
</evidence>
<dbReference type="AlphaFoldDB" id="A0A8J7GFG2"/>
<evidence type="ECO:0000313" key="8">
    <source>
        <dbReference type="EMBL" id="MBG6134933.1"/>
    </source>
</evidence>
<keyword evidence="5 6" id="KW-0472">Membrane</keyword>
<protein>
    <submittedName>
        <fullName evidence="8">MFS family permease</fullName>
    </submittedName>
</protein>